<keyword evidence="5" id="KW-1185">Reference proteome</keyword>
<feature type="transmembrane region" description="Helical" evidence="2">
    <location>
        <begin position="330"/>
        <end position="359"/>
    </location>
</feature>
<proteinExistence type="predicted"/>
<comment type="caution">
    <text evidence="4">The sequence shown here is derived from an EMBL/GenBank/DDBJ whole genome shotgun (WGS) entry which is preliminary data.</text>
</comment>
<feature type="transmembrane region" description="Helical" evidence="2">
    <location>
        <begin position="379"/>
        <end position="408"/>
    </location>
</feature>
<feature type="transmembrane region" description="Helical" evidence="2">
    <location>
        <begin position="279"/>
        <end position="300"/>
    </location>
</feature>
<evidence type="ECO:0000256" key="1">
    <source>
        <dbReference type="SAM" id="MobiDB-lite"/>
    </source>
</evidence>
<dbReference type="Pfam" id="PF10110">
    <property type="entry name" value="GPDPase_memb"/>
    <property type="match status" value="1"/>
</dbReference>
<dbReference type="PANTHER" id="PTHR33133">
    <property type="entry name" value="OS08G0107100 PROTEIN-RELATED"/>
    <property type="match status" value="1"/>
</dbReference>
<dbReference type="AlphaFoldDB" id="A0A3B0AQF1"/>
<dbReference type="EMBL" id="RBAM01000021">
    <property type="protein sequence ID" value="RKN62771.1"/>
    <property type="molecule type" value="Genomic_DNA"/>
</dbReference>
<feature type="compositionally biased region" description="Low complexity" evidence="1">
    <location>
        <begin position="96"/>
        <end position="105"/>
    </location>
</feature>
<dbReference type="PANTHER" id="PTHR33133:SF1">
    <property type="entry name" value="EXPRESSED PROTEIN-RELATED"/>
    <property type="match status" value="1"/>
</dbReference>
<sequence length="430" mass="44729">MTDSPGRTSPGSSPSDETDKATGPADEADKAGKADQEGLPAQWAQEQPPPGDWSASAQGPPRQRRGTRERARAQTDPGPGHGGAPGGVPGQPGQPGPQTGWQQAGRPQWGRPQAPQPGVIPLRPLQAGEIVEGAVRTMRIHWRAVLGISLTVAIGTQAVATVVDRLWDRGTPDLDPLGGATPETPQELVEAIGNGMGGIGVAWLLSLVGSITAAALLTVIVSRAVLGRPVTAREAWRSARPQLGRMAGLMVLVPMLLIGVFAVGIVWGLLVAAAGAERAGMSLTALGGLAAMVVATWLWIRYSLAAPALMLEKQGVAAAMRRSAKLVRGAWWRVFGIQLISILITALVGLMAQAVVLVFDVFVHGTGGQGQSVADATDWASLIEIGIAAVVSSALTLPVAAGMTALLYMDQRIRRESLDVELVRSAGEDK</sequence>
<evidence type="ECO:0000313" key="5">
    <source>
        <dbReference type="Proteomes" id="UP000270343"/>
    </source>
</evidence>
<feature type="transmembrane region" description="Helical" evidence="2">
    <location>
        <begin position="201"/>
        <end position="226"/>
    </location>
</feature>
<keyword evidence="2" id="KW-1133">Transmembrane helix</keyword>
<reference evidence="4 5" key="1">
    <citation type="journal article" date="2015" name="Antonie Van Leeuwenhoek">
        <title>Streptomyces klenkii sp. nov., isolated from deep marine sediment.</title>
        <authorList>
            <person name="Veyisoglu A."/>
            <person name="Sahin N."/>
        </authorList>
    </citation>
    <scope>NUCLEOTIDE SEQUENCE [LARGE SCALE GENOMIC DNA]</scope>
    <source>
        <strain evidence="4 5">KCTC 29202</strain>
    </source>
</reference>
<gene>
    <name evidence="4" type="ORF">D7231_31210</name>
</gene>
<organism evidence="4 5">
    <name type="scientific">Streptomyces klenkii</name>
    <dbReference type="NCBI Taxonomy" id="1420899"/>
    <lineage>
        <taxon>Bacteria</taxon>
        <taxon>Bacillati</taxon>
        <taxon>Actinomycetota</taxon>
        <taxon>Actinomycetes</taxon>
        <taxon>Kitasatosporales</taxon>
        <taxon>Streptomycetaceae</taxon>
        <taxon>Streptomyces</taxon>
    </lineage>
</organism>
<feature type="compositionally biased region" description="Gly residues" evidence="1">
    <location>
        <begin position="79"/>
        <end position="90"/>
    </location>
</feature>
<dbReference type="RefSeq" id="WP_120759053.1">
    <property type="nucleotide sequence ID" value="NZ_RBAM01000021.1"/>
</dbReference>
<feature type="domain" description="Glycerophosphoryl diester phosphodiesterase membrane" evidence="3">
    <location>
        <begin position="284"/>
        <end position="357"/>
    </location>
</feature>
<feature type="compositionally biased region" description="Low complexity" evidence="1">
    <location>
        <begin position="1"/>
        <end position="15"/>
    </location>
</feature>
<keyword evidence="2" id="KW-0472">Membrane</keyword>
<accession>A0A3B0AQF1</accession>
<feature type="transmembrane region" description="Helical" evidence="2">
    <location>
        <begin position="247"/>
        <end position="273"/>
    </location>
</feature>
<dbReference type="InterPro" id="IPR018476">
    <property type="entry name" value="GlyceroP-diester-Pdiesterase_M"/>
</dbReference>
<protein>
    <recommendedName>
        <fullName evidence="3">Glycerophosphoryl diester phosphodiesterase membrane domain-containing protein</fullName>
    </recommendedName>
</protein>
<dbReference type="OrthoDB" id="121140at2"/>
<feature type="transmembrane region" description="Helical" evidence="2">
    <location>
        <begin position="144"/>
        <end position="163"/>
    </location>
</feature>
<name>A0A3B0AQF1_9ACTN</name>
<feature type="compositionally biased region" description="Basic and acidic residues" evidence="1">
    <location>
        <begin position="27"/>
        <end position="36"/>
    </location>
</feature>
<feature type="region of interest" description="Disordered" evidence="1">
    <location>
        <begin position="1"/>
        <end position="121"/>
    </location>
</feature>
<evidence type="ECO:0000256" key="2">
    <source>
        <dbReference type="SAM" id="Phobius"/>
    </source>
</evidence>
<evidence type="ECO:0000313" key="4">
    <source>
        <dbReference type="EMBL" id="RKN62771.1"/>
    </source>
</evidence>
<keyword evidence="2" id="KW-0812">Transmembrane</keyword>
<dbReference type="Proteomes" id="UP000270343">
    <property type="component" value="Unassembled WGS sequence"/>
</dbReference>
<evidence type="ECO:0000259" key="3">
    <source>
        <dbReference type="Pfam" id="PF10110"/>
    </source>
</evidence>